<dbReference type="Proteomes" id="UP001138997">
    <property type="component" value="Unassembled WGS sequence"/>
</dbReference>
<dbReference type="Gene3D" id="3.30.70.20">
    <property type="match status" value="1"/>
</dbReference>
<evidence type="ECO:0000313" key="2">
    <source>
        <dbReference type="Proteomes" id="UP001138997"/>
    </source>
</evidence>
<protein>
    <submittedName>
        <fullName evidence="1">Ferredoxin</fullName>
    </submittedName>
</protein>
<dbReference type="SUPFAM" id="SSF54862">
    <property type="entry name" value="4Fe-4S ferredoxins"/>
    <property type="match status" value="1"/>
</dbReference>
<dbReference type="AlphaFoldDB" id="A0A9X1N6W9"/>
<organism evidence="1 2">
    <name type="scientific">Kineosporia babensis</name>
    <dbReference type="NCBI Taxonomy" id="499548"/>
    <lineage>
        <taxon>Bacteria</taxon>
        <taxon>Bacillati</taxon>
        <taxon>Actinomycetota</taxon>
        <taxon>Actinomycetes</taxon>
        <taxon>Kineosporiales</taxon>
        <taxon>Kineosporiaceae</taxon>
        <taxon>Kineosporia</taxon>
    </lineage>
</organism>
<proteinExistence type="predicted"/>
<reference evidence="1" key="1">
    <citation type="submission" date="2021-11" db="EMBL/GenBank/DDBJ databases">
        <title>Streptomyces corallinus and Kineosporia corallina sp. nov., two new coral-derived marine actinobacteria.</title>
        <authorList>
            <person name="Buangrab K."/>
            <person name="Sutthacheep M."/>
            <person name="Yeemin T."/>
            <person name="Harunari E."/>
            <person name="Igarashi Y."/>
            <person name="Sripreechasak P."/>
            <person name="Kanchanasin P."/>
            <person name="Tanasupawat S."/>
            <person name="Phongsopitanun W."/>
        </authorList>
    </citation>
    <scope>NUCLEOTIDE SEQUENCE</scope>
    <source>
        <strain evidence="1">JCM 31032</strain>
    </source>
</reference>
<accession>A0A9X1N6W9</accession>
<name>A0A9X1N6W9_9ACTN</name>
<evidence type="ECO:0000313" key="1">
    <source>
        <dbReference type="EMBL" id="MCD5309472.1"/>
    </source>
</evidence>
<comment type="caution">
    <text evidence="1">The sequence shown here is derived from an EMBL/GenBank/DDBJ whole genome shotgun (WGS) entry which is preliminary data.</text>
</comment>
<gene>
    <name evidence="1" type="ORF">LR394_01065</name>
</gene>
<keyword evidence="2" id="KW-1185">Reference proteome</keyword>
<dbReference type="RefSeq" id="WP_231438397.1">
    <property type="nucleotide sequence ID" value="NZ_JAJOMB010000001.1"/>
</dbReference>
<dbReference type="Pfam" id="PF13459">
    <property type="entry name" value="Fer4_15"/>
    <property type="match status" value="1"/>
</dbReference>
<sequence>MSRPLIIDWTACEGRGLCADLLPELIGQDKWGYPQSRSGRTVLVPPELERPARKAVHLCPRLALRLEADAKTRVTG</sequence>
<dbReference type="EMBL" id="JAJOMB010000001">
    <property type="protein sequence ID" value="MCD5309472.1"/>
    <property type="molecule type" value="Genomic_DNA"/>
</dbReference>